<dbReference type="GO" id="GO:0051536">
    <property type="term" value="F:iron-sulfur cluster binding"/>
    <property type="evidence" value="ECO:0007669"/>
    <property type="project" value="UniProtKB-KW"/>
</dbReference>
<evidence type="ECO:0000256" key="6">
    <source>
        <dbReference type="ARBA" id="ARBA00023128"/>
    </source>
</evidence>
<dbReference type="PIRSF" id="PIRSF007797">
    <property type="entry name" value="RSM22"/>
    <property type="match status" value="1"/>
</dbReference>
<evidence type="ECO:0000256" key="1">
    <source>
        <dbReference type="ARBA" id="ARBA00004173"/>
    </source>
</evidence>
<dbReference type="Pfam" id="PF09243">
    <property type="entry name" value="Rsm22"/>
    <property type="match status" value="1"/>
</dbReference>
<evidence type="ECO:0000256" key="3">
    <source>
        <dbReference type="ARBA" id="ARBA00022946"/>
    </source>
</evidence>
<dbReference type="AlphaFoldDB" id="A0A1D2VNK8"/>
<dbReference type="STRING" id="1344418.A0A1D2VNK8"/>
<comment type="subcellular location">
    <subcellularLocation>
        <location evidence="1">Mitochondrion</location>
    </subcellularLocation>
</comment>
<dbReference type="PANTHER" id="PTHR13184">
    <property type="entry name" value="37S RIBOSOMAL PROTEIN S22"/>
    <property type="match status" value="1"/>
</dbReference>
<keyword evidence="4" id="KW-0408">Iron</keyword>
<proteinExistence type="predicted"/>
<evidence type="ECO:0000256" key="8">
    <source>
        <dbReference type="SAM" id="MobiDB-lite"/>
    </source>
</evidence>
<keyword evidence="2" id="KW-0479">Metal-binding</keyword>
<evidence type="ECO:0000313" key="10">
    <source>
        <dbReference type="Proteomes" id="UP000095038"/>
    </source>
</evidence>
<dbReference type="InterPro" id="IPR016522">
    <property type="entry name" value="RSM22_mit_bud"/>
</dbReference>
<dbReference type="RefSeq" id="XP_020049464.1">
    <property type="nucleotide sequence ID" value="XM_020191375.1"/>
</dbReference>
<dbReference type="GO" id="GO:0005763">
    <property type="term" value="C:mitochondrial small ribosomal subunit"/>
    <property type="evidence" value="ECO:0007669"/>
    <property type="project" value="TreeGrafter"/>
</dbReference>
<sequence>MFKILARNANRRVAVHNGIPRQIRTSFASFSTLNNSLLDQKPDTNPEEILKSSDKIDYSSFDNSDFFITGDNSDKSLSFDISPFRNPDFTLKNTKARTSQQARLSDNALLGKFNRFGQVKIPTILSDTINDYFLRKYEPAKLREYATSYFLHLRFNPLHKPPTTPYEVDTSICVLFPQNYASIFQVLAELKGNVSSKDKTFNPQKILVTEQGPATGMLALNELMGEDFQPQVRDIYIKHSNYVMENRAKVLLSRQLSEVPRSDIDNSSDKDNNDSNDTSNNQDDNISKNDYESAEPQLDGQIDVKKIKINSKFLDHLPTKNSPRKYDLIIATHQLLEDEKLFPRQIDNNLEKLLDLLEPEGHLVLIERGTFWGFEILSRAREITMRPSNYSKFEYGKIPRPWIRGSTMKVVNKLLNTDSANNKKFNRKQKISDLESELNEKYGQIHENDLDYEKDLHENFDILSVKDSIQEKAIEIEKELKTDYYLSILSPYPHHLPCQLVTKNPLLIDEKNGSKLRWLKFSVSLERPKFTMELKKGRRLAATWDPKLLGLYKTGEFSTSNPFGLKNIAKSGTGRAGGKNFEIANFCFLIFERSKNDPETIQKIEEKRLESQVTSKRLETLRKFKDQNSILKTEELLSKIKQDCLDRNDSSLWPRIIDLPEKKKGHVVLDVLTPFGSFEKWNIPKSYGKQHYYDARKAKMGDSWPSGYKSTHVLPRVNNLSKLFSGTNVQFEYGKAAKKTEKIIKKAIKRELIENDDSELRGDMLLFDNKIEERISRTKELIKKVQPNLSKEQNALVSEKYLEEVYGKVK</sequence>
<evidence type="ECO:0000313" key="9">
    <source>
        <dbReference type="EMBL" id="ODV63157.1"/>
    </source>
</evidence>
<dbReference type="GO" id="GO:0003735">
    <property type="term" value="F:structural constituent of ribosome"/>
    <property type="evidence" value="ECO:0007669"/>
    <property type="project" value="TreeGrafter"/>
</dbReference>
<name>A0A1D2VNK8_9ASCO</name>
<keyword evidence="6" id="KW-0496">Mitochondrion</keyword>
<evidence type="ECO:0000256" key="7">
    <source>
        <dbReference type="ARBA" id="ARBA00045681"/>
    </source>
</evidence>
<gene>
    <name evidence="9" type="ORF">ASCRUDRAFT_6726</name>
</gene>
<dbReference type="InterPro" id="IPR015324">
    <property type="entry name" value="Ribosomal_Rsm22-like"/>
</dbReference>
<dbReference type="OrthoDB" id="421327at2759"/>
<keyword evidence="5" id="KW-0411">Iron-sulfur</keyword>
<dbReference type="Proteomes" id="UP000095038">
    <property type="component" value="Unassembled WGS sequence"/>
</dbReference>
<keyword evidence="3" id="KW-0809">Transit peptide</keyword>
<reference evidence="10" key="1">
    <citation type="submission" date="2016-05" db="EMBL/GenBank/DDBJ databases">
        <title>Comparative genomics of biotechnologically important yeasts.</title>
        <authorList>
            <consortium name="DOE Joint Genome Institute"/>
            <person name="Riley R."/>
            <person name="Haridas S."/>
            <person name="Wolfe K.H."/>
            <person name="Lopes M.R."/>
            <person name="Hittinger C.T."/>
            <person name="Goker M."/>
            <person name="Salamov A."/>
            <person name="Wisecaver J."/>
            <person name="Long T.M."/>
            <person name="Aerts A.L."/>
            <person name="Barry K."/>
            <person name="Choi C."/>
            <person name="Clum A."/>
            <person name="Coughlan A.Y."/>
            <person name="Deshpande S."/>
            <person name="Douglass A.P."/>
            <person name="Hanson S.J."/>
            <person name="Klenk H.-P."/>
            <person name="Labutti K."/>
            <person name="Lapidus A."/>
            <person name="Lindquist E."/>
            <person name="Lipzen A."/>
            <person name="Meier-Kolthoff J.P."/>
            <person name="Ohm R.A."/>
            <person name="Otillar R.P."/>
            <person name="Pangilinan J."/>
            <person name="Peng Y."/>
            <person name="Rokas A."/>
            <person name="Rosa C.A."/>
            <person name="Scheuner C."/>
            <person name="Sibirny A.A."/>
            <person name="Slot J.C."/>
            <person name="Stielow J.B."/>
            <person name="Sun H."/>
            <person name="Kurtzman C.P."/>
            <person name="Blackwell M."/>
            <person name="Grigoriev I.V."/>
            <person name="Jeffries T.W."/>
        </authorList>
    </citation>
    <scope>NUCLEOTIDE SEQUENCE [LARGE SCALE GENOMIC DNA]</scope>
    <source>
        <strain evidence="10">DSM 1968</strain>
    </source>
</reference>
<keyword evidence="10" id="KW-1185">Reference proteome</keyword>
<keyword evidence="9" id="KW-0687">Ribonucleoprotein</keyword>
<evidence type="ECO:0000256" key="2">
    <source>
        <dbReference type="ARBA" id="ARBA00022723"/>
    </source>
</evidence>
<dbReference type="EMBL" id="KV454476">
    <property type="protein sequence ID" value="ODV63157.1"/>
    <property type="molecule type" value="Genomic_DNA"/>
</dbReference>
<dbReference type="GO" id="GO:0008168">
    <property type="term" value="F:methyltransferase activity"/>
    <property type="evidence" value="ECO:0007669"/>
    <property type="project" value="InterPro"/>
</dbReference>
<organism evidence="9 10">
    <name type="scientific">Ascoidea rubescens DSM 1968</name>
    <dbReference type="NCBI Taxonomy" id="1344418"/>
    <lineage>
        <taxon>Eukaryota</taxon>
        <taxon>Fungi</taxon>
        <taxon>Dikarya</taxon>
        <taxon>Ascomycota</taxon>
        <taxon>Saccharomycotina</taxon>
        <taxon>Saccharomycetes</taxon>
        <taxon>Ascoideaceae</taxon>
        <taxon>Ascoidea</taxon>
    </lineage>
</organism>
<dbReference type="GO" id="GO:0006412">
    <property type="term" value="P:translation"/>
    <property type="evidence" value="ECO:0007669"/>
    <property type="project" value="InterPro"/>
</dbReference>
<feature type="compositionally biased region" description="Basic and acidic residues" evidence="8">
    <location>
        <begin position="260"/>
        <end position="273"/>
    </location>
</feature>
<dbReference type="FunCoup" id="A0A1D2VNK8">
    <property type="interactions" value="320"/>
</dbReference>
<feature type="region of interest" description="Disordered" evidence="8">
    <location>
        <begin position="259"/>
        <end position="297"/>
    </location>
</feature>
<dbReference type="InParanoid" id="A0A1D2VNK8"/>
<dbReference type="GeneID" id="30965011"/>
<dbReference type="PANTHER" id="PTHR13184:SF5">
    <property type="entry name" value="METHYLTRANSFERASE-LIKE PROTEIN 17, MITOCHONDRIAL"/>
    <property type="match status" value="1"/>
</dbReference>
<dbReference type="InterPro" id="IPR052571">
    <property type="entry name" value="Mt_RNA_Methyltransferase"/>
</dbReference>
<evidence type="ECO:0000256" key="4">
    <source>
        <dbReference type="ARBA" id="ARBA00023004"/>
    </source>
</evidence>
<accession>A0A1D2VNK8</accession>
<evidence type="ECO:0000256" key="5">
    <source>
        <dbReference type="ARBA" id="ARBA00023014"/>
    </source>
</evidence>
<comment type="function">
    <text evidence="7">Mitochondrial ribosome (mitoribosome) assembly factor. Binds at the interface of the head and body domains of the mitochondrial small ribosomal subunit (mt-SSU), occluding the mRNA channel and preventing compaction of the head domain towards the body. Probable inactive methyltransferase: retains the characteristic folding and ability to bind S-adenosyl-L-methionine, but it probably lost its methyltransferase activity.</text>
</comment>
<dbReference type="GO" id="GO:0046872">
    <property type="term" value="F:metal ion binding"/>
    <property type="evidence" value="ECO:0007669"/>
    <property type="project" value="UniProtKB-KW"/>
</dbReference>
<feature type="compositionally biased region" description="Low complexity" evidence="8">
    <location>
        <begin position="275"/>
        <end position="284"/>
    </location>
</feature>
<keyword evidence="9" id="KW-0689">Ribosomal protein</keyword>
<protein>
    <submittedName>
        <fullName evidence="9">Mitochondrial ribosomal protein</fullName>
    </submittedName>
</protein>